<evidence type="ECO:0000259" key="2">
    <source>
        <dbReference type="Pfam" id="PF12867"/>
    </source>
</evidence>
<reference evidence="3 4" key="1">
    <citation type="journal article" date="2016" name="Genome Announc.">
        <title>First Complete Genome Sequence of a Subdivision 6 Acidobacterium Strain.</title>
        <authorList>
            <person name="Huang S."/>
            <person name="Vieira S."/>
            <person name="Bunk B."/>
            <person name="Riedel T."/>
            <person name="Sproer C."/>
            <person name="Overmann J."/>
        </authorList>
    </citation>
    <scope>NUCLEOTIDE SEQUENCE [LARGE SCALE GENOMIC DNA]</scope>
    <source>
        <strain evidence="4">DSM 100886 HEG_-6_39</strain>
    </source>
</reference>
<dbReference type="InterPro" id="IPR034660">
    <property type="entry name" value="DinB/YfiT-like"/>
</dbReference>
<keyword evidence="1" id="KW-0732">Signal</keyword>
<gene>
    <name evidence="3" type="ORF">LuPra_06138</name>
</gene>
<evidence type="ECO:0000313" key="3">
    <source>
        <dbReference type="EMBL" id="AMY12854.1"/>
    </source>
</evidence>
<dbReference type="OrthoDB" id="120106at2"/>
<keyword evidence="4" id="KW-1185">Reference proteome</keyword>
<reference evidence="4" key="2">
    <citation type="submission" date="2016-04" db="EMBL/GenBank/DDBJ databases">
        <title>First Complete Genome Sequence of a Subdivision 6 Acidobacterium.</title>
        <authorList>
            <person name="Huang S."/>
            <person name="Vieira S."/>
            <person name="Bunk B."/>
            <person name="Riedel T."/>
            <person name="Sproeer C."/>
            <person name="Overmann J."/>
        </authorList>
    </citation>
    <scope>NUCLEOTIDE SEQUENCE [LARGE SCALE GENOMIC DNA]</scope>
    <source>
        <strain evidence="4">DSM 100886 HEG_-6_39</strain>
    </source>
</reference>
<feature type="chain" id="PRO_5007512147" evidence="1">
    <location>
        <begin position="24"/>
        <end position="179"/>
    </location>
</feature>
<dbReference type="RefSeq" id="WP_110174272.1">
    <property type="nucleotide sequence ID" value="NZ_CP015136.1"/>
</dbReference>
<feature type="signal peptide" evidence="1">
    <location>
        <begin position="1"/>
        <end position="23"/>
    </location>
</feature>
<name>A0A143PYF2_LUTPR</name>
<dbReference type="SUPFAM" id="SSF109854">
    <property type="entry name" value="DinB/YfiT-like putative metalloenzymes"/>
    <property type="match status" value="1"/>
</dbReference>
<proteinExistence type="predicted"/>
<organism evidence="3 4">
    <name type="scientific">Luteitalea pratensis</name>
    <dbReference type="NCBI Taxonomy" id="1855912"/>
    <lineage>
        <taxon>Bacteria</taxon>
        <taxon>Pseudomonadati</taxon>
        <taxon>Acidobacteriota</taxon>
        <taxon>Vicinamibacteria</taxon>
        <taxon>Vicinamibacterales</taxon>
        <taxon>Vicinamibacteraceae</taxon>
        <taxon>Luteitalea</taxon>
    </lineage>
</organism>
<evidence type="ECO:0000256" key="1">
    <source>
        <dbReference type="SAM" id="SignalP"/>
    </source>
</evidence>
<dbReference type="InterPro" id="IPR024775">
    <property type="entry name" value="DinB-like"/>
</dbReference>
<accession>A0A143PYF2</accession>
<feature type="domain" description="DinB-like" evidence="2">
    <location>
        <begin position="44"/>
        <end position="159"/>
    </location>
</feature>
<protein>
    <submittedName>
        <fullName evidence="3">DinB superfamily protein</fullName>
    </submittedName>
</protein>
<dbReference type="Gene3D" id="1.20.120.450">
    <property type="entry name" value="dinb family like domain"/>
    <property type="match status" value="1"/>
</dbReference>
<dbReference type="AlphaFoldDB" id="A0A143PYF2"/>
<dbReference type="STRING" id="1855912.LuPra_06138"/>
<dbReference type="KEGG" id="abac:LuPra_06138"/>
<sequence length="179" mass="18810" precursor="true">MTRSRWPASVTLALAMGAGAVWAQGAPGPWSSTVKSGWGGLKKNLAASAALLPEADYGFKPVPAVRSFGQLIGHLANDHYLICSAAKGDRNPQANTDFEKTTGKTALVKALQDSIAYCDGVYDAMTDAKGAEIVEMFGGQYPRLGALTINVTHSSEHYGNLVTYLRLKGLVPPSSAAAQ</sequence>
<dbReference type="Proteomes" id="UP000076079">
    <property type="component" value="Chromosome"/>
</dbReference>
<dbReference type="EMBL" id="CP015136">
    <property type="protein sequence ID" value="AMY12854.1"/>
    <property type="molecule type" value="Genomic_DNA"/>
</dbReference>
<dbReference type="Pfam" id="PF12867">
    <property type="entry name" value="DinB_2"/>
    <property type="match status" value="1"/>
</dbReference>
<evidence type="ECO:0000313" key="4">
    <source>
        <dbReference type="Proteomes" id="UP000076079"/>
    </source>
</evidence>